<name>A0ABV8JX66_9BACL</name>
<evidence type="ECO:0000256" key="1">
    <source>
        <dbReference type="SAM" id="MobiDB-lite"/>
    </source>
</evidence>
<feature type="chain" id="PRO_5046320394" evidence="2">
    <location>
        <begin position="19"/>
        <end position="272"/>
    </location>
</feature>
<gene>
    <name evidence="3" type="ORF">ACFOZ8_06345</name>
</gene>
<accession>A0ABV8JX66</accession>
<dbReference type="RefSeq" id="WP_377717968.1">
    <property type="nucleotide sequence ID" value="NZ_JBHSAM010000015.1"/>
</dbReference>
<keyword evidence="4" id="KW-1185">Reference proteome</keyword>
<feature type="region of interest" description="Disordered" evidence="1">
    <location>
        <begin position="24"/>
        <end position="59"/>
    </location>
</feature>
<dbReference type="EMBL" id="JBHSAM010000015">
    <property type="protein sequence ID" value="MFC4099279.1"/>
    <property type="molecule type" value="Genomic_DNA"/>
</dbReference>
<dbReference type="Proteomes" id="UP001595715">
    <property type="component" value="Unassembled WGS sequence"/>
</dbReference>
<dbReference type="Pfam" id="PF11518">
    <property type="entry name" value="DUF3221"/>
    <property type="match status" value="1"/>
</dbReference>
<proteinExistence type="predicted"/>
<organism evidence="3 4">
    <name type="scientific">Paenibacillus xanthanilyticus</name>
    <dbReference type="NCBI Taxonomy" id="1783531"/>
    <lineage>
        <taxon>Bacteria</taxon>
        <taxon>Bacillati</taxon>
        <taxon>Bacillota</taxon>
        <taxon>Bacilli</taxon>
        <taxon>Bacillales</taxon>
        <taxon>Paenibacillaceae</taxon>
        <taxon>Paenibacillus</taxon>
    </lineage>
</organism>
<feature type="signal peptide" evidence="2">
    <location>
        <begin position="1"/>
        <end position="18"/>
    </location>
</feature>
<comment type="caution">
    <text evidence="3">The sequence shown here is derived from an EMBL/GenBank/DDBJ whole genome shotgun (WGS) entry which is preliminary data.</text>
</comment>
<sequence>MRIVRACAAVLLAGVLLAGCGAKSSTGGETSVEGDKPGQSTSGSAGGQTQAPSPVPADPEKVQSFLAETSFKNGDIYLDGGKVHINVVGLDEDIERQFAVRFTSGSYALHDVDFSIGQLEEAQQKLHDADPDNELGIYGTSIDIIGNRLDITLPEEAADSVARIEKIVGKEIADIQVAPLGEPEIKATIAEVDAKGSRILVQEQGSAEPNYWFSFEERSVLVDEQGAAVRFDALQIGQSVHIWTTGMIQDSFPAQGVIRRIAIVPEPANPSS</sequence>
<evidence type="ECO:0000313" key="4">
    <source>
        <dbReference type="Proteomes" id="UP001595715"/>
    </source>
</evidence>
<protein>
    <submittedName>
        <fullName evidence="3">DUF3221 domain-containing protein</fullName>
    </submittedName>
</protein>
<keyword evidence="2" id="KW-0732">Signal</keyword>
<evidence type="ECO:0000313" key="3">
    <source>
        <dbReference type="EMBL" id="MFC4099279.1"/>
    </source>
</evidence>
<evidence type="ECO:0000256" key="2">
    <source>
        <dbReference type="SAM" id="SignalP"/>
    </source>
</evidence>
<dbReference type="PROSITE" id="PS51257">
    <property type="entry name" value="PROKAR_LIPOPROTEIN"/>
    <property type="match status" value="1"/>
</dbReference>
<feature type="compositionally biased region" description="Low complexity" evidence="1">
    <location>
        <begin position="38"/>
        <end position="51"/>
    </location>
</feature>
<reference evidence="4" key="1">
    <citation type="journal article" date="2019" name="Int. J. Syst. Evol. Microbiol.">
        <title>The Global Catalogue of Microorganisms (GCM) 10K type strain sequencing project: providing services to taxonomists for standard genome sequencing and annotation.</title>
        <authorList>
            <consortium name="The Broad Institute Genomics Platform"/>
            <consortium name="The Broad Institute Genome Sequencing Center for Infectious Disease"/>
            <person name="Wu L."/>
            <person name="Ma J."/>
        </authorList>
    </citation>
    <scope>NUCLEOTIDE SEQUENCE [LARGE SCALE GENOMIC DNA]</scope>
    <source>
        <strain evidence="4">IBRC-M 10987</strain>
    </source>
</reference>
<dbReference type="InterPro" id="IPR021598">
    <property type="entry name" value="DUF3221"/>
</dbReference>